<sequence length="270" mass="29376">MAAPRWSAAASSSSSSNYDQPITSRPSSSAAVTLVEPPRRRRPRRVLRLIRSLCRTLPVFTPRCHLPQAPCKLLPAPSSLSSFSSMSHLPSGPSAAASLAAASLVTGTLFGPRRGRVSLSVQENSRCLPSLVVELALQTHAFLREMNSGTLRIALECEKRPPDMSQSHRSRLLLLDEPLWTVFCNGKKRGYGMRREATDEDLAVMETLRAVSMGAGVLPGRSDVEGPDGEVAYMRSGFEHVIGSRDSEKLYMVTPDGGNGPEITIFFVRI</sequence>
<dbReference type="OrthoDB" id="672310at2759"/>
<accession>A0A8B7BXA4</accession>
<keyword evidence="2" id="KW-1185">Reference proteome</keyword>
<dbReference type="GO" id="GO:0010274">
    <property type="term" value="P:hydrotropism"/>
    <property type="evidence" value="ECO:0007669"/>
    <property type="project" value="InterPro"/>
</dbReference>
<dbReference type="Proteomes" id="UP000228380">
    <property type="component" value="Chromosome 6"/>
</dbReference>
<evidence type="ECO:0000313" key="2">
    <source>
        <dbReference type="Proteomes" id="UP000228380"/>
    </source>
</evidence>
<dbReference type="PANTHER" id="PTHR31696">
    <property type="entry name" value="PROTEIN MIZU-KUSSEI 1"/>
    <property type="match status" value="1"/>
</dbReference>
<feature type="compositionally biased region" description="Polar residues" evidence="1">
    <location>
        <begin position="17"/>
        <end position="31"/>
    </location>
</feature>
<gene>
    <name evidence="3" type="primary">LOC103705366</name>
</gene>
<dbReference type="NCBIfam" id="TIGR01570">
    <property type="entry name" value="A_thal_3588"/>
    <property type="match status" value="1"/>
</dbReference>
<dbReference type="KEGG" id="pda:103705366"/>
<evidence type="ECO:0000313" key="3">
    <source>
        <dbReference type="RefSeq" id="XP_008787269.1"/>
    </source>
</evidence>
<proteinExistence type="predicted"/>
<organism evidence="2 3">
    <name type="scientific">Phoenix dactylifera</name>
    <name type="common">Date palm</name>
    <dbReference type="NCBI Taxonomy" id="42345"/>
    <lineage>
        <taxon>Eukaryota</taxon>
        <taxon>Viridiplantae</taxon>
        <taxon>Streptophyta</taxon>
        <taxon>Embryophyta</taxon>
        <taxon>Tracheophyta</taxon>
        <taxon>Spermatophyta</taxon>
        <taxon>Magnoliopsida</taxon>
        <taxon>Liliopsida</taxon>
        <taxon>Arecaceae</taxon>
        <taxon>Coryphoideae</taxon>
        <taxon>Phoeniceae</taxon>
        <taxon>Phoenix</taxon>
    </lineage>
</organism>
<dbReference type="GeneID" id="103705366"/>
<dbReference type="PANTHER" id="PTHR31696:SF4">
    <property type="entry name" value="OS08G0171800 PROTEIN"/>
    <property type="match status" value="1"/>
</dbReference>
<dbReference type="AlphaFoldDB" id="A0A8B7BXA4"/>
<reference evidence="2" key="1">
    <citation type="journal article" date="2019" name="Nat. Commun.">
        <title>Genome-wide association mapping of date palm fruit traits.</title>
        <authorList>
            <person name="Hazzouri K.M."/>
            <person name="Gros-Balthazard M."/>
            <person name="Flowers J.M."/>
            <person name="Copetti D."/>
            <person name="Lemansour A."/>
            <person name="Lebrun M."/>
            <person name="Masmoudi K."/>
            <person name="Ferrand S."/>
            <person name="Dhar M.I."/>
            <person name="Fresquez Z.A."/>
            <person name="Rosas U."/>
            <person name="Zhang J."/>
            <person name="Talag J."/>
            <person name="Lee S."/>
            <person name="Kudrna D."/>
            <person name="Powell R.F."/>
            <person name="Leitch I.J."/>
            <person name="Krueger R.R."/>
            <person name="Wing R.A."/>
            <person name="Amiri K.M.A."/>
            <person name="Purugganan M.D."/>
        </authorList>
    </citation>
    <scope>NUCLEOTIDE SEQUENCE [LARGE SCALE GENOMIC DNA]</scope>
    <source>
        <strain evidence="2">cv. Khalas</strain>
    </source>
</reference>
<reference evidence="3" key="2">
    <citation type="submission" date="2025-08" db="UniProtKB">
        <authorList>
            <consortium name="RefSeq"/>
        </authorList>
    </citation>
    <scope>IDENTIFICATION</scope>
    <source>
        <tissue evidence="3">Young leaves</tissue>
    </source>
</reference>
<evidence type="ECO:0000256" key="1">
    <source>
        <dbReference type="SAM" id="MobiDB-lite"/>
    </source>
</evidence>
<feature type="compositionally biased region" description="Low complexity" evidence="1">
    <location>
        <begin position="7"/>
        <end position="16"/>
    </location>
</feature>
<protein>
    <submittedName>
        <fullName evidence="3">Protein MIZU-KUSSEI 1</fullName>
    </submittedName>
</protein>
<name>A0A8B7BXA4_PHODC</name>
<dbReference type="InterPro" id="IPR006460">
    <property type="entry name" value="MIZ1-like_pln"/>
</dbReference>
<dbReference type="RefSeq" id="XP_008787269.1">
    <property type="nucleotide sequence ID" value="XM_008789047.3"/>
</dbReference>
<feature type="region of interest" description="Disordered" evidence="1">
    <location>
        <begin position="1"/>
        <end position="38"/>
    </location>
</feature>
<dbReference type="Pfam" id="PF04759">
    <property type="entry name" value="DUF617"/>
    <property type="match status" value="1"/>
</dbReference>